<gene>
    <name evidence="2" type="ORF">CBU02nite_31940</name>
</gene>
<dbReference type="EMBL" id="BKBC01000057">
    <property type="protein sequence ID" value="GEQ22688.1"/>
    <property type="molecule type" value="Genomic_DNA"/>
</dbReference>
<evidence type="ECO:0000313" key="3">
    <source>
        <dbReference type="Proteomes" id="UP000321089"/>
    </source>
</evidence>
<dbReference type="AlphaFoldDB" id="A0A512TRR6"/>
<proteinExistence type="predicted"/>
<accession>A0A512TRR6</accession>
<dbReference type="InterPro" id="IPR016181">
    <property type="entry name" value="Acyl_CoA_acyltransferase"/>
</dbReference>
<evidence type="ECO:0000259" key="1">
    <source>
        <dbReference type="PROSITE" id="PS51186"/>
    </source>
</evidence>
<evidence type="ECO:0000313" key="2">
    <source>
        <dbReference type="EMBL" id="GEQ22688.1"/>
    </source>
</evidence>
<dbReference type="InterPro" id="IPR000182">
    <property type="entry name" value="GNAT_dom"/>
</dbReference>
<comment type="caution">
    <text evidence="2">The sequence shown here is derived from an EMBL/GenBank/DDBJ whole genome shotgun (WGS) entry which is preliminary data.</text>
</comment>
<dbReference type="Gene3D" id="3.40.630.30">
    <property type="match status" value="1"/>
</dbReference>
<dbReference type="Pfam" id="PF00583">
    <property type="entry name" value="Acetyltransf_1"/>
    <property type="match status" value="1"/>
</dbReference>
<organism evidence="2 3">
    <name type="scientific">Clostridium butyricum</name>
    <dbReference type="NCBI Taxonomy" id="1492"/>
    <lineage>
        <taxon>Bacteria</taxon>
        <taxon>Bacillati</taxon>
        <taxon>Bacillota</taxon>
        <taxon>Clostridia</taxon>
        <taxon>Eubacteriales</taxon>
        <taxon>Clostridiaceae</taxon>
        <taxon>Clostridium</taxon>
    </lineage>
</organism>
<dbReference type="GO" id="GO:0016747">
    <property type="term" value="F:acyltransferase activity, transferring groups other than amino-acyl groups"/>
    <property type="evidence" value="ECO:0007669"/>
    <property type="project" value="InterPro"/>
</dbReference>
<dbReference type="RefSeq" id="WP_146869027.1">
    <property type="nucleotide sequence ID" value="NZ_BKBC01000057.1"/>
</dbReference>
<feature type="domain" description="N-acetyltransferase" evidence="1">
    <location>
        <begin position="7"/>
        <end position="164"/>
    </location>
</feature>
<sequence length="164" mass="19279">MYSIEDLKLETLRESDIEVLTPIMKRAFDEDSRLHLGELEGGPEGYDNGEFLRKFALDKNSTSFKVLLNNKIIGAVILWINNKTNENFLGNIFLDLNTQNSGIGKDIWKMIEDMFPNTKIWRTETPGFSRRNHYFYVMKCGFKIIKIENPMDKYECNYIMEKEM</sequence>
<protein>
    <recommendedName>
        <fullName evidence="1">N-acetyltransferase domain-containing protein</fullName>
    </recommendedName>
</protein>
<dbReference type="PROSITE" id="PS51186">
    <property type="entry name" value="GNAT"/>
    <property type="match status" value="1"/>
</dbReference>
<reference evidence="2 3" key="1">
    <citation type="submission" date="2019-07" db="EMBL/GenBank/DDBJ databases">
        <title>Whole genome shotgun sequence of Clostridium butyricum NBRC 3858.</title>
        <authorList>
            <person name="Hosoyama A."/>
            <person name="Uohara A."/>
            <person name="Ohji S."/>
            <person name="Ichikawa N."/>
        </authorList>
    </citation>
    <scope>NUCLEOTIDE SEQUENCE [LARGE SCALE GENOMIC DNA]</scope>
    <source>
        <strain evidence="2 3">NBRC 3858</strain>
    </source>
</reference>
<dbReference type="SUPFAM" id="SSF55729">
    <property type="entry name" value="Acyl-CoA N-acyltransferases (Nat)"/>
    <property type="match status" value="1"/>
</dbReference>
<name>A0A512TRR6_CLOBU</name>
<dbReference type="Proteomes" id="UP000321089">
    <property type="component" value="Unassembled WGS sequence"/>
</dbReference>